<gene>
    <name evidence="3" type="ORF">AGRA3207_005216</name>
</gene>
<feature type="transmembrane region" description="Helical" evidence="2">
    <location>
        <begin position="35"/>
        <end position="55"/>
    </location>
</feature>
<keyword evidence="2" id="KW-1133">Transmembrane helix</keyword>
<accession>A0ABX8QYS0</accession>
<evidence type="ECO:0000256" key="1">
    <source>
        <dbReference type="SAM" id="MobiDB-lite"/>
    </source>
</evidence>
<evidence type="ECO:0000313" key="3">
    <source>
        <dbReference type="EMBL" id="QXJ23976.1"/>
    </source>
</evidence>
<dbReference type="Proteomes" id="UP001049518">
    <property type="component" value="Chromosome"/>
</dbReference>
<keyword evidence="4" id="KW-1185">Reference proteome</keyword>
<organism evidence="3 4">
    <name type="scientific">Actinomadura graeca</name>
    <dbReference type="NCBI Taxonomy" id="2750812"/>
    <lineage>
        <taxon>Bacteria</taxon>
        <taxon>Bacillati</taxon>
        <taxon>Actinomycetota</taxon>
        <taxon>Actinomycetes</taxon>
        <taxon>Streptosporangiales</taxon>
        <taxon>Thermomonosporaceae</taxon>
        <taxon>Actinomadura</taxon>
    </lineage>
</organism>
<protein>
    <submittedName>
        <fullName evidence="3">Uncharacterized protein</fullName>
    </submittedName>
</protein>
<feature type="region of interest" description="Disordered" evidence="1">
    <location>
        <begin position="63"/>
        <end position="95"/>
    </location>
</feature>
<dbReference type="EMBL" id="CP059572">
    <property type="protein sequence ID" value="QXJ23976.1"/>
    <property type="molecule type" value="Genomic_DNA"/>
</dbReference>
<keyword evidence="2" id="KW-0472">Membrane</keyword>
<dbReference type="RefSeq" id="WP_231329670.1">
    <property type="nucleotide sequence ID" value="NZ_CP059572.1"/>
</dbReference>
<feature type="region of interest" description="Disordered" evidence="1">
    <location>
        <begin position="1"/>
        <end position="28"/>
    </location>
</feature>
<proteinExistence type="predicted"/>
<name>A0ABX8QYS0_9ACTN</name>
<reference evidence="3" key="1">
    <citation type="submission" date="2020-07" db="EMBL/GenBank/DDBJ databases">
        <authorList>
            <person name="Tarantini F.S."/>
            <person name="Hong K.W."/>
            <person name="Chan K.G."/>
        </authorList>
    </citation>
    <scope>NUCLEOTIDE SEQUENCE</scope>
    <source>
        <strain evidence="3">32-07</strain>
    </source>
</reference>
<feature type="compositionally biased region" description="Polar residues" evidence="1">
    <location>
        <begin position="1"/>
        <end position="10"/>
    </location>
</feature>
<sequence>MPPSGETSIPLSPEPWAEPAMWQPPAPARKSKRPYLLVAAGIILLAGIALGIVLWPGGSGPATNNAGAQQTPGLTGETASDSPSDPPTGSGDELSEQAGAVDGLLKEMSGTRSDLGSVVEAGCGTTGLQRIRDQRQEQLGKARALEVGAFDDGEALKDALVRALEASVRSNQRYLDASPGCPSDDEVQSINQEASDAKTEFIRLWTPIAEQAGLDPRSEGQI</sequence>
<keyword evidence="2" id="KW-0812">Transmembrane</keyword>
<feature type="compositionally biased region" description="Polar residues" evidence="1">
    <location>
        <begin position="63"/>
        <end position="79"/>
    </location>
</feature>
<evidence type="ECO:0000256" key="2">
    <source>
        <dbReference type="SAM" id="Phobius"/>
    </source>
</evidence>
<evidence type="ECO:0000313" key="4">
    <source>
        <dbReference type="Proteomes" id="UP001049518"/>
    </source>
</evidence>
<feature type="compositionally biased region" description="Low complexity" evidence="1">
    <location>
        <begin position="80"/>
        <end position="92"/>
    </location>
</feature>